<accession>A0A563UDI6</accession>
<organism evidence="1 2">
    <name type="scientific">Mucilaginibacter pallidiroseus</name>
    <dbReference type="NCBI Taxonomy" id="2599295"/>
    <lineage>
        <taxon>Bacteria</taxon>
        <taxon>Pseudomonadati</taxon>
        <taxon>Bacteroidota</taxon>
        <taxon>Sphingobacteriia</taxon>
        <taxon>Sphingobacteriales</taxon>
        <taxon>Sphingobacteriaceae</taxon>
        <taxon>Mucilaginibacter</taxon>
    </lineage>
</organism>
<evidence type="ECO:0000313" key="2">
    <source>
        <dbReference type="Proteomes" id="UP000320042"/>
    </source>
</evidence>
<sequence length="73" mass="8427">MTVSINVHTEQEEKVLLAFLDSLKYDYIKDDNDAPLTPDQRDEILLRDKEFIDGRSSARDWAEIKSELGSVSR</sequence>
<name>A0A563UDI6_9SPHI</name>
<keyword evidence="2" id="KW-1185">Reference proteome</keyword>
<dbReference type="AlphaFoldDB" id="A0A563UDI6"/>
<gene>
    <name evidence="1" type="ORF">FPZ43_10305</name>
</gene>
<reference evidence="1 2" key="1">
    <citation type="submission" date="2019-07" db="EMBL/GenBank/DDBJ databases">
        <authorList>
            <person name="Kim J."/>
        </authorList>
    </citation>
    <scope>NUCLEOTIDE SEQUENCE [LARGE SCALE GENOMIC DNA]</scope>
    <source>
        <strain evidence="2">dk17</strain>
    </source>
</reference>
<evidence type="ECO:0000313" key="1">
    <source>
        <dbReference type="EMBL" id="TWR29339.1"/>
    </source>
</evidence>
<proteinExistence type="predicted"/>
<protein>
    <submittedName>
        <fullName evidence="1">Uncharacterized protein</fullName>
    </submittedName>
</protein>
<comment type="caution">
    <text evidence="1">The sequence shown here is derived from an EMBL/GenBank/DDBJ whole genome shotgun (WGS) entry which is preliminary data.</text>
</comment>
<dbReference type="Proteomes" id="UP000320042">
    <property type="component" value="Unassembled WGS sequence"/>
</dbReference>
<dbReference type="RefSeq" id="WP_146381828.1">
    <property type="nucleotide sequence ID" value="NZ_VOEJ01000004.1"/>
</dbReference>
<dbReference type="EMBL" id="VOEJ01000004">
    <property type="protein sequence ID" value="TWR29339.1"/>
    <property type="molecule type" value="Genomic_DNA"/>
</dbReference>
<dbReference type="OrthoDB" id="798308at2"/>